<gene>
    <name evidence="2" type="ORF">AYI69_g8936</name>
</gene>
<feature type="compositionally biased region" description="Polar residues" evidence="1">
    <location>
        <begin position="30"/>
        <end position="44"/>
    </location>
</feature>
<accession>A0A1R1XG47</accession>
<evidence type="ECO:0000313" key="3">
    <source>
        <dbReference type="Proteomes" id="UP000187429"/>
    </source>
</evidence>
<reference evidence="3" key="1">
    <citation type="submission" date="2017-01" db="EMBL/GenBank/DDBJ databases">
        <authorList>
            <person name="Wang Y."/>
            <person name="White M."/>
            <person name="Kvist S."/>
            <person name="Moncalvo J.-M."/>
        </authorList>
    </citation>
    <scope>NUCLEOTIDE SEQUENCE [LARGE SCALE GENOMIC DNA]</scope>
    <source>
        <strain evidence="3">ID-206-W2</strain>
    </source>
</reference>
<keyword evidence="3" id="KW-1185">Reference proteome</keyword>
<dbReference type="EMBL" id="LSSM01005015">
    <property type="protein sequence ID" value="OMJ13600.1"/>
    <property type="molecule type" value="Genomic_DNA"/>
</dbReference>
<proteinExistence type="predicted"/>
<name>A0A1R1XG47_9FUNG</name>
<comment type="caution">
    <text evidence="2">The sequence shown here is derived from an EMBL/GenBank/DDBJ whole genome shotgun (WGS) entry which is preliminary data.</text>
</comment>
<feature type="region of interest" description="Disordered" evidence="1">
    <location>
        <begin position="1"/>
        <end position="56"/>
    </location>
</feature>
<sequence>MANLKNMDRRPHQGTDEGPDGHLGDRERPSTGNDEITGLSSTGERWTAKLGKKATG</sequence>
<evidence type="ECO:0000256" key="1">
    <source>
        <dbReference type="SAM" id="MobiDB-lite"/>
    </source>
</evidence>
<dbReference type="Proteomes" id="UP000187429">
    <property type="component" value="Unassembled WGS sequence"/>
</dbReference>
<protein>
    <submittedName>
        <fullName evidence="2">Uncharacterized protein</fullName>
    </submittedName>
</protein>
<evidence type="ECO:0000313" key="2">
    <source>
        <dbReference type="EMBL" id="OMJ13600.1"/>
    </source>
</evidence>
<feature type="compositionally biased region" description="Basic and acidic residues" evidence="1">
    <location>
        <begin position="1"/>
        <end position="29"/>
    </location>
</feature>
<dbReference type="AlphaFoldDB" id="A0A1R1XG47"/>
<organism evidence="2 3">
    <name type="scientific">Smittium culicis</name>
    <dbReference type="NCBI Taxonomy" id="133412"/>
    <lineage>
        <taxon>Eukaryota</taxon>
        <taxon>Fungi</taxon>
        <taxon>Fungi incertae sedis</taxon>
        <taxon>Zoopagomycota</taxon>
        <taxon>Kickxellomycotina</taxon>
        <taxon>Harpellomycetes</taxon>
        <taxon>Harpellales</taxon>
        <taxon>Legeriomycetaceae</taxon>
        <taxon>Smittium</taxon>
    </lineage>
</organism>
<feature type="non-terminal residue" evidence="2">
    <location>
        <position position="56"/>
    </location>
</feature>